<reference evidence="4" key="1">
    <citation type="submission" date="2023-08" db="EMBL/GenBank/DDBJ databases">
        <title>Methanolobus mangrovi sp. nov. and Methanolobus sediminis sp. nov, two novel methylotrophic methanogens isolated from mangrove sediments in China.</title>
        <authorList>
            <person name="Zhou J."/>
        </authorList>
    </citation>
    <scope>NUCLEOTIDE SEQUENCE</scope>
    <source>
        <strain evidence="4">FTZ2</strain>
    </source>
</reference>
<feature type="repeat" description="TPR" evidence="3">
    <location>
        <begin position="76"/>
        <end position="109"/>
    </location>
</feature>
<proteinExistence type="predicted"/>
<keyword evidence="5" id="KW-1185">Reference proteome</keyword>
<name>A0AA51UIZ1_9EURY</name>
<protein>
    <submittedName>
        <fullName evidence="4">Tetratricopeptide repeat protein</fullName>
    </submittedName>
</protein>
<dbReference type="PANTHER" id="PTHR44943">
    <property type="entry name" value="CELLULOSE SYNTHASE OPERON PROTEIN C"/>
    <property type="match status" value="1"/>
</dbReference>
<keyword evidence="1" id="KW-0677">Repeat</keyword>
<dbReference type="AlphaFoldDB" id="A0AA51UIZ1"/>
<dbReference type="PROSITE" id="PS50005">
    <property type="entry name" value="TPR"/>
    <property type="match status" value="1"/>
</dbReference>
<dbReference type="InterPro" id="IPR019734">
    <property type="entry name" value="TPR_rpt"/>
</dbReference>
<evidence type="ECO:0000313" key="4">
    <source>
        <dbReference type="EMBL" id="WMW22556.1"/>
    </source>
</evidence>
<dbReference type="Proteomes" id="UP001183006">
    <property type="component" value="Chromosome"/>
</dbReference>
<evidence type="ECO:0000256" key="1">
    <source>
        <dbReference type="ARBA" id="ARBA00022737"/>
    </source>
</evidence>
<dbReference type="KEGG" id="mmav:RE476_01690"/>
<evidence type="ECO:0000256" key="3">
    <source>
        <dbReference type="PROSITE-ProRule" id="PRU00339"/>
    </source>
</evidence>
<dbReference type="Pfam" id="PF13424">
    <property type="entry name" value="TPR_12"/>
    <property type="match status" value="1"/>
</dbReference>
<dbReference type="RefSeq" id="WP_309308583.1">
    <property type="nucleotide sequence ID" value="NZ_CP133594.1"/>
</dbReference>
<dbReference type="GeneID" id="84228813"/>
<evidence type="ECO:0000256" key="2">
    <source>
        <dbReference type="ARBA" id="ARBA00022803"/>
    </source>
</evidence>
<organism evidence="4 5">
    <name type="scientific">Methanolobus mangrovi</name>
    <dbReference type="NCBI Taxonomy" id="3072977"/>
    <lineage>
        <taxon>Archaea</taxon>
        <taxon>Methanobacteriati</taxon>
        <taxon>Methanobacteriota</taxon>
        <taxon>Stenosarchaea group</taxon>
        <taxon>Methanomicrobia</taxon>
        <taxon>Methanosarcinales</taxon>
        <taxon>Methanosarcinaceae</taxon>
        <taxon>Methanolobus</taxon>
    </lineage>
</organism>
<dbReference type="PANTHER" id="PTHR44943:SF8">
    <property type="entry name" value="TPR REPEAT-CONTAINING PROTEIN MJ0263"/>
    <property type="match status" value="1"/>
</dbReference>
<gene>
    <name evidence="4" type="ORF">RE476_01690</name>
</gene>
<dbReference type="SMART" id="SM00028">
    <property type="entry name" value="TPR"/>
    <property type="match status" value="2"/>
</dbReference>
<dbReference type="InterPro" id="IPR011990">
    <property type="entry name" value="TPR-like_helical_dom_sf"/>
</dbReference>
<evidence type="ECO:0000313" key="5">
    <source>
        <dbReference type="Proteomes" id="UP001183006"/>
    </source>
</evidence>
<dbReference type="InterPro" id="IPR051685">
    <property type="entry name" value="Ycf3/AcsC/BcsC/TPR_MFPF"/>
</dbReference>
<accession>A0AA51UIZ1</accession>
<keyword evidence="2 3" id="KW-0802">TPR repeat</keyword>
<dbReference type="Gene3D" id="1.25.40.10">
    <property type="entry name" value="Tetratricopeptide repeat domain"/>
    <property type="match status" value="1"/>
</dbReference>
<dbReference type="EMBL" id="CP133594">
    <property type="protein sequence ID" value="WMW22556.1"/>
    <property type="molecule type" value="Genomic_DNA"/>
</dbReference>
<sequence length="232" mass="26546">MRKRTSEESDKWIEQGLKEKDPEKKMHYFGLALVLDPNNPTALNNKGMLLHKKEKFHEAIECYDRILNQYNMSGFLPALYNKGLALKKLGRNEAALNFMNKALKQQPDNDKIKDHIESLNQAIEEMGGKRASAFIPTKKMAVNQTYTRREPPAVSTLLSQALNCSKGDIKYHKGCGEDLIKEKMIQDNLNLKVYACNSCKFQKNGICHHTDTKAMKVSQSAICRNFKPRNRK</sequence>
<dbReference type="SUPFAM" id="SSF48452">
    <property type="entry name" value="TPR-like"/>
    <property type="match status" value="1"/>
</dbReference>